<proteinExistence type="predicted"/>
<name>A0A1T5A4V3_9FIRM</name>
<dbReference type="InterPro" id="IPR012338">
    <property type="entry name" value="Beta-lactam/transpept-like"/>
</dbReference>
<dbReference type="AlphaFoldDB" id="A0A1T5A4V3"/>
<dbReference type="EMBL" id="FUYN01000001">
    <property type="protein sequence ID" value="SKB29653.1"/>
    <property type="molecule type" value="Genomic_DNA"/>
</dbReference>
<dbReference type="InterPro" id="IPR001466">
    <property type="entry name" value="Beta-lactam-related"/>
</dbReference>
<reference evidence="3" key="1">
    <citation type="submission" date="2017-02" db="EMBL/GenBank/DDBJ databases">
        <authorList>
            <person name="Varghese N."/>
            <person name="Submissions S."/>
        </authorList>
    </citation>
    <scope>NUCLEOTIDE SEQUENCE [LARGE SCALE GENOMIC DNA]</scope>
    <source>
        <strain evidence="3">ATCC 35199</strain>
    </source>
</reference>
<keyword evidence="3" id="KW-1185">Reference proteome</keyword>
<gene>
    <name evidence="2" type="ORF">SAMN02745120_0740</name>
</gene>
<dbReference type="Pfam" id="PF00144">
    <property type="entry name" value="Beta-lactamase"/>
    <property type="match status" value="1"/>
</dbReference>
<dbReference type="OrthoDB" id="9797709at2"/>
<protein>
    <submittedName>
        <fullName evidence="2">CubicO group peptidase, beta-lactamase class C family</fullName>
    </submittedName>
</protein>
<evidence type="ECO:0000259" key="1">
    <source>
        <dbReference type="Pfam" id="PF00144"/>
    </source>
</evidence>
<evidence type="ECO:0000313" key="3">
    <source>
        <dbReference type="Proteomes" id="UP000243406"/>
    </source>
</evidence>
<dbReference type="SUPFAM" id="SSF56601">
    <property type="entry name" value="beta-lactamase/transpeptidase-like"/>
    <property type="match status" value="1"/>
</dbReference>
<dbReference type="PANTHER" id="PTHR46825:SF9">
    <property type="entry name" value="BETA-LACTAMASE-RELATED DOMAIN-CONTAINING PROTEIN"/>
    <property type="match status" value="1"/>
</dbReference>
<dbReference type="Proteomes" id="UP000243406">
    <property type="component" value="Unassembled WGS sequence"/>
</dbReference>
<evidence type="ECO:0000313" key="2">
    <source>
        <dbReference type="EMBL" id="SKB29653.1"/>
    </source>
</evidence>
<dbReference type="PANTHER" id="PTHR46825">
    <property type="entry name" value="D-ALANYL-D-ALANINE-CARBOXYPEPTIDASE/ENDOPEPTIDASE AMPH"/>
    <property type="match status" value="1"/>
</dbReference>
<dbReference type="Gene3D" id="3.40.710.10">
    <property type="entry name" value="DD-peptidase/beta-lactamase superfamily"/>
    <property type="match status" value="1"/>
</dbReference>
<accession>A0A1T5A4V3</accession>
<dbReference type="RefSeq" id="WP_079588688.1">
    <property type="nucleotide sequence ID" value="NZ_FUYN01000001.1"/>
</dbReference>
<feature type="domain" description="Beta-lactamase-related" evidence="1">
    <location>
        <begin position="60"/>
        <end position="345"/>
    </location>
</feature>
<sequence>MQNKLFKVFNIIMIIIVLTLVLTNCRSEYSIDSENLSYKVDEYVSALNKLNSNPTVNGTILIAKGKDAIFNQSYGFSDIENEVEFNNQTKFRIASVTKLITAIAIMQLIEDGKLGLEDEISKYIPDFNRGKEIKIHHLLTHTSGIIRDPVVTNTQYVSKEKLINSFKYRNLEYTPGTQWRYSNCNYQILAYIIEKVSKQSYEDYVEQNIFKPAEMQDTGCDIGKDEIENIAVGYYSLDGEIKKASPVNMSVTFGSGHIYSTAQDMYRLYNALISEKLITKNSFKAMSKNNTKLDMEFGYGTFMGNIAGHRWIGHSGNLSNGYSSSFVIFPDEDIAIILLTNISFQDMNELTNTIGAIIFNKDYLLPKKIEAVKLKNEVLEKYEGVYKSNDGQRVKIKLVDDRLCVVGEASTFFELVPYSETEFYVKEHQSTKIKMLLNKKDEVEGLISKENSMIIEAKKIE</sequence>
<organism evidence="2 3">
    <name type="scientific">Acetoanaerobium noterae</name>
    <dbReference type="NCBI Taxonomy" id="745369"/>
    <lineage>
        <taxon>Bacteria</taxon>
        <taxon>Bacillati</taxon>
        <taxon>Bacillota</taxon>
        <taxon>Clostridia</taxon>
        <taxon>Peptostreptococcales</taxon>
        <taxon>Filifactoraceae</taxon>
        <taxon>Acetoanaerobium</taxon>
    </lineage>
</organism>
<dbReference type="InterPro" id="IPR050491">
    <property type="entry name" value="AmpC-like"/>
</dbReference>